<protein>
    <submittedName>
        <fullName evidence="1">Late competence development ComFB family protein</fullName>
    </submittedName>
</protein>
<organism evidence="1 2">
    <name type="scientific">Lutispora saccharofermentans</name>
    <dbReference type="NCBI Taxonomy" id="3024236"/>
    <lineage>
        <taxon>Bacteria</taxon>
        <taxon>Bacillati</taxon>
        <taxon>Bacillota</taxon>
        <taxon>Clostridia</taxon>
        <taxon>Lutisporales</taxon>
        <taxon>Lutisporaceae</taxon>
        <taxon>Lutispora</taxon>
    </lineage>
</organism>
<evidence type="ECO:0000313" key="2">
    <source>
        <dbReference type="Proteomes" id="UP001651880"/>
    </source>
</evidence>
<comment type="caution">
    <text evidence="1">The sequence shown here is derived from an EMBL/GenBank/DDBJ whole genome shotgun (WGS) entry which is preliminary data.</text>
</comment>
<accession>A0ABT1NEZ8</accession>
<gene>
    <name evidence="1" type="ORF">LJD61_09690</name>
</gene>
<dbReference type="EMBL" id="JAJEKE010000007">
    <property type="protein sequence ID" value="MCQ1529814.1"/>
    <property type="molecule type" value="Genomic_DNA"/>
</dbReference>
<evidence type="ECO:0000313" key="1">
    <source>
        <dbReference type="EMBL" id="MCQ1529814.1"/>
    </source>
</evidence>
<name>A0ABT1NEZ8_9FIRM</name>
<dbReference type="Pfam" id="PF10719">
    <property type="entry name" value="ComFB"/>
    <property type="match status" value="1"/>
</dbReference>
<dbReference type="Proteomes" id="UP001651880">
    <property type="component" value="Unassembled WGS sequence"/>
</dbReference>
<proteinExistence type="predicted"/>
<keyword evidence="2" id="KW-1185">Reference proteome</keyword>
<sequence length="92" mass="10623">MFYLKNYMEEVVSSKIDAVISPMNVCKCEKCKMDIMAIALNHLPPRYIVTERGGLYSKLRELEFQFEVDVQTEIVKAALIVGNNNRHQDNEV</sequence>
<dbReference type="RefSeq" id="WP_255227333.1">
    <property type="nucleotide sequence ID" value="NZ_JAJEKE010000007.1"/>
</dbReference>
<dbReference type="InterPro" id="IPR019657">
    <property type="entry name" value="ComFB"/>
</dbReference>
<reference evidence="1 2" key="1">
    <citation type="submission" date="2021-10" db="EMBL/GenBank/DDBJ databases">
        <title>Lutispora strain m25 sp. nov., a thermophilic, non-spore-forming bacterium isolated from a lab-scale methanogenic bioreactor digesting anaerobic sludge.</title>
        <authorList>
            <person name="El Houari A."/>
            <person name="Mcdonald J."/>
        </authorList>
    </citation>
    <scope>NUCLEOTIDE SEQUENCE [LARGE SCALE GENOMIC DNA]</scope>
    <source>
        <strain evidence="2">m25</strain>
    </source>
</reference>